<feature type="compositionally biased region" description="Low complexity" evidence="3">
    <location>
        <begin position="1"/>
        <end position="18"/>
    </location>
</feature>
<evidence type="ECO:0000313" key="6">
    <source>
        <dbReference type="Proteomes" id="UP001162031"/>
    </source>
</evidence>
<dbReference type="InterPro" id="IPR036291">
    <property type="entry name" value="NAD(P)-bd_dom_sf"/>
</dbReference>
<dbReference type="GO" id="GO:0016491">
    <property type="term" value="F:oxidoreductase activity"/>
    <property type="evidence" value="ECO:0007669"/>
    <property type="project" value="UniProtKB-KW"/>
</dbReference>
<accession>A0AAV0SZ77</accession>
<keyword evidence="2" id="KW-0520">NAD</keyword>
<evidence type="ECO:0000256" key="2">
    <source>
        <dbReference type="ARBA" id="ARBA00023027"/>
    </source>
</evidence>
<keyword evidence="6" id="KW-1185">Reference proteome</keyword>
<proteinExistence type="predicted"/>
<dbReference type="Pfam" id="PF02826">
    <property type="entry name" value="2-Hacid_dh_C"/>
    <property type="match status" value="1"/>
</dbReference>
<evidence type="ECO:0000259" key="4">
    <source>
        <dbReference type="Pfam" id="PF02826"/>
    </source>
</evidence>
<dbReference type="PANTHER" id="PTHR43333">
    <property type="entry name" value="2-HACID_DH_C DOMAIN-CONTAINING PROTEIN"/>
    <property type="match status" value="1"/>
</dbReference>
<comment type="caution">
    <text evidence="5">The sequence shown here is derived from an EMBL/GenBank/DDBJ whole genome shotgun (WGS) entry which is preliminary data.</text>
</comment>
<protein>
    <recommendedName>
        <fullName evidence="4">D-isomer specific 2-hydroxyacid dehydrogenase NAD-binding domain-containing protein</fullName>
    </recommendedName>
</protein>
<dbReference type="InterPro" id="IPR006140">
    <property type="entry name" value="D-isomer_DH_NAD-bd"/>
</dbReference>
<reference evidence="5" key="1">
    <citation type="submission" date="2022-12" db="EMBL/GenBank/DDBJ databases">
        <authorList>
            <person name="Webb A."/>
        </authorList>
    </citation>
    <scope>NUCLEOTIDE SEQUENCE</scope>
    <source>
        <strain evidence="5">Hp1</strain>
    </source>
</reference>
<name>A0AAV0SZ77_HYABA</name>
<feature type="region of interest" description="Disordered" evidence="3">
    <location>
        <begin position="1"/>
        <end position="23"/>
    </location>
</feature>
<dbReference type="EMBL" id="CANTFL010000080">
    <property type="protein sequence ID" value="CAI5711390.1"/>
    <property type="molecule type" value="Genomic_DNA"/>
</dbReference>
<dbReference type="GO" id="GO:0051287">
    <property type="term" value="F:NAD binding"/>
    <property type="evidence" value="ECO:0007669"/>
    <property type="project" value="InterPro"/>
</dbReference>
<dbReference type="SUPFAM" id="SSF51735">
    <property type="entry name" value="NAD(P)-binding Rossmann-fold domains"/>
    <property type="match status" value="1"/>
</dbReference>
<keyword evidence="1" id="KW-0560">Oxidoreductase</keyword>
<dbReference type="Gene3D" id="3.40.50.720">
    <property type="entry name" value="NAD(P)-binding Rossmann-like Domain"/>
    <property type="match status" value="2"/>
</dbReference>
<dbReference type="Proteomes" id="UP001162031">
    <property type="component" value="Unassembled WGS sequence"/>
</dbReference>
<evidence type="ECO:0000256" key="3">
    <source>
        <dbReference type="SAM" id="MobiDB-lite"/>
    </source>
</evidence>
<organism evidence="5 6">
    <name type="scientific">Hyaloperonospora brassicae</name>
    <name type="common">Brassica downy mildew</name>
    <name type="synonym">Peronospora brassicae</name>
    <dbReference type="NCBI Taxonomy" id="162125"/>
    <lineage>
        <taxon>Eukaryota</taxon>
        <taxon>Sar</taxon>
        <taxon>Stramenopiles</taxon>
        <taxon>Oomycota</taxon>
        <taxon>Peronosporomycetes</taxon>
        <taxon>Peronosporales</taxon>
        <taxon>Peronosporaceae</taxon>
        <taxon>Hyaloperonospora</taxon>
    </lineage>
</organism>
<dbReference type="AlphaFoldDB" id="A0AAV0SZ77"/>
<evidence type="ECO:0000313" key="5">
    <source>
        <dbReference type="EMBL" id="CAI5711390.1"/>
    </source>
</evidence>
<dbReference type="PANTHER" id="PTHR43333:SF1">
    <property type="entry name" value="D-ISOMER SPECIFIC 2-HYDROXYACID DEHYDROGENASE NAD-BINDING DOMAIN-CONTAINING PROTEIN"/>
    <property type="match status" value="1"/>
</dbReference>
<gene>
    <name evidence="5" type="ORF">HBR001_LOCUS652</name>
</gene>
<feature type="domain" description="D-isomer specific 2-hydroxyacid dehydrogenase NAD-binding" evidence="4">
    <location>
        <begin position="183"/>
        <end position="363"/>
    </location>
</feature>
<dbReference type="CDD" id="cd05300">
    <property type="entry name" value="2-Hacid_dh_1"/>
    <property type="match status" value="1"/>
</dbReference>
<sequence>MTASSTSTPTASNATCPATTPPPMRVPIMTFIAGIGDNVRTQFAASNSPAGELYRSGKLEFIDIPSPQLVGNKQNPIHGHKMEDPGEPRWDLTPSQQRIVEQADVVMMDSNGGGPVFLAPKENLPEDKQHVLSNVKWVQATYVGVETYLDLLPKGDNRSALPKFTLTRAGGMMPRIMAQYVLGYVTAIERRLLDAMEYQLNHEYARIDMIRFRPTQSVTVGILGLGDIGQYTGKMLRSFGYNVLGFKRRVSKHGLADLAECADHVTTSLDQVLAESDYLINLLPSTSATRYVLNETNLELCRSRRPVFINIGRGDVISEKTLVDALNKGRFSRAVLDVFEKEPLPKDSLLWEHPSVLLTPHVSGKVFPEDVAAMFLDNFNRYLKGEPVRYKVDWVGGY</sequence>
<evidence type="ECO:0000256" key="1">
    <source>
        <dbReference type="ARBA" id="ARBA00023002"/>
    </source>
</evidence>
<dbReference type="FunFam" id="3.40.50.720:FF:000363">
    <property type="entry name" value="D-isomer specific 2-hydroxyacid dehydrogenase"/>
    <property type="match status" value="1"/>
</dbReference>